<feature type="non-terminal residue" evidence="3">
    <location>
        <position position="1"/>
    </location>
</feature>
<evidence type="ECO:0000313" key="4">
    <source>
        <dbReference type="Proteomes" id="UP001370490"/>
    </source>
</evidence>
<dbReference type="SUPFAM" id="SSF51182">
    <property type="entry name" value="RmlC-like cupins"/>
    <property type="match status" value="2"/>
</dbReference>
<dbReference type="Gene3D" id="2.60.120.10">
    <property type="entry name" value="Jelly Rolls"/>
    <property type="match status" value="2"/>
</dbReference>
<dbReference type="Pfam" id="PF00190">
    <property type="entry name" value="Cupin_1"/>
    <property type="match status" value="2"/>
</dbReference>
<proteinExistence type="predicted"/>
<evidence type="ECO:0000313" key="3">
    <source>
        <dbReference type="EMBL" id="KAK6937561.1"/>
    </source>
</evidence>
<accession>A0AAN8ZGV1</accession>
<dbReference type="InterPro" id="IPR006045">
    <property type="entry name" value="Cupin_1"/>
</dbReference>
<dbReference type="InterPro" id="IPR050253">
    <property type="entry name" value="Seed_Storage-Functional"/>
</dbReference>
<sequence length="519" mass="59836">KEVDPELKQCKHQCKVQQQFDEEEKQRCEDYIKEKKQREESEKHRSSEPWKKLQECRQRCTLLPWPLQAECHLRCEKQAKTEVEKQRICEERCEEKRREKGVSLVFDQEEERESNPYVFKEEHFCTKLETQEGRLWVLPKFSEKSELLRGIEGFRLAILETDPQSFIIPNHKDADEIFYVASGRGTISMIFKNRRESFNIKQGDIVRVPAGTTVYMINGDNNQKLDIVKLLRPVSVPGQFEEFFGPGGENPESYYMSFSDDILEAALNTRKERLGRLFGQRRQGAIVKAGKEQIEALSQHEEGGIWPFGGQSRGPFNLLNKRPSQSNEHGQLYEANSEDYKQLKDFDVAVSYVNISSGSMQAPFYNSRATKLAVVVKGEGYFEMTCPHLSSSQSEREMDTHHHHEEEKRVSYQKVRSPLMRCTVVVVPAGHPIAVVASQDQNLEIVCFEINAEDNEKYSLAVLLVFYGGRGNIMNQMEKEAKELAFGVPAREVEEVFKSQHEDGFLGHRAKKVAPMLED</sequence>
<reference evidence="3 4" key="1">
    <citation type="submission" date="2023-12" db="EMBL/GenBank/DDBJ databases">
        <title>A high-quality genome assembly for Dillenia turbinata (Dilleniales).</title>
        <authorList>
            <person name="Chanderbali A."/>
        </authorList>
    </citation>
    <scope>NUCLEOTIDE SEQUENCE [LARGE SCALE GENOMIC DNA]</scope>
    <source>
        <strain evidence="3">LSX21</strain>
        <tissue evidence="3">Leaf</tissue>
    </source>
</reference>
<dbReference type="CDD" id="cd02244">
    <property type="entry name" value="cupin_7S_vicilin-like_N"/>
    <property type="match status" value="1"/>
</dbReference>
<evidence type="ECO:0000259" key="2">
    <source>
        <dbReference type="SMART" id="SM00835"/>
    </source>
</evidence>
<feature type="domain" description="Cupin type-1" evidence="2">
    <location>
        <begin position="316"/>
        <end position="494"/>
    </location>
</feature>
<dbReference type="PANTHER" id="PTHR31189">
    <property type="entry name" value="OS03G0336100 PROTEIN-RELATED"/>
    <property type="match status" value="1"/>
</dbReference>
<name>A0AAN8ZGV1_9MAGN</name>
<comment type="caution">
    <text evidence="3">The sequence shown here is derived from an EMBL/GenBank/DDBJ whole genome shotgun (WGS) entry which is preliminary data.</text>
</comment>
<feature type="domain" description="Cupin type-1" evidence="2">
    <location>
        <begin position="122"/>
        <end position="275"/>
    </location>
</feature>
<evidence type="ECO:0000256" key="1">
    <source>
        <dbReference type="SAM" id="MobiDB-lite"/>
    </source>
</evidence>
<protein>
    <submittedName>
        <fullName evidence="3">Cupin 1</fullName>
    </submittedName>
</protein>
<dbReference type="PANTHER" id="PTHR31189:SF13">
    <property type="entry name" value="CUPINCIN"/>
    <property type="match status" value="1"/>
</dbReference>
<dbReference type="Proteomes" id="UP001370490">
    <property type="component" value="Unassembled WGS sequence"/>
</dbReference>
<feature type="region of interest" description="Disordered" evidence="1">
    <location>
        <begin position="391"/>
        <end position="412"/>
    </location>
</feature>
<feature type="compositionally biased region" description="Basic and acidic residues" evidence="1">
    <location>
        <begin position="394"/>
        <end position="410"/>
    </location>
</feature>
<dbReference type="AlphaFoldDB" id="A0AAN8ZGV1"/>
<dbReference type="InterPro" id="IPR014710">
    <property type="entry name" value="RmlC-like_jellyroll"/>
</dbReference>
<gene>
    <name evidence="3" type="ORF">RJ641_031069</name>
</gene>
<keyword evidence="4" id="KW-1185">Reference proteome</keyword>
<dbReference type="CDD" id="cd02245">
    <property type="entry name" value="cupin_7S_vicilin-like_C"/>
    <property type="match status" value="1"/>
</dbReference>
<dbReference type="SMART" id="SM00835">
    <property type="entry name" value="Cupin_1"/>
    <property type="match status" value="2"/>
</dbReference>
<dbReference type="InterPro" id="IPR011051">
    <property type="entry name" value="RmlC_Cupin_sf"/>
</dbReference>
<dbReference type="EMBL" id="JBAMMX010000006">
    <property type="protein sequence ID" value="KAK6937561.1"/>
    <property type="molecule type" value="Genomic_DNA"/>
</dbReference>
<organism evidence="3 4">
    <name type="scientific">Dillenia turbinata</name>
    <dbReference type="NCBI Taxonomy" id="194707"/>
    <lineage>
        <taxon>Eukaryota</taxon>
        <taxon>Viridiplantae</taxon>
        <taxon>Streptophyta</taxon>
        <taxon>Embryophyta</taxon>
        <taxon>Tracheophyta</taxon>
        <taxon>Spermatophyta</taxon>
        <taxon>Magnoliopsida</taxon>
        <taxon>eudicotyledons</taxon>
        <taxon>Gunneridae</taxon>
        <taxon>Pentapetalae</taxon>
        <taxon>Dilleniales</taxon>
        <taxon>Dilleniaceae</taxon>
        <taxon>Dillenia</taxon>
    </lineage>
</organism>